<keyword evidence="1" id="KW-1133">Transmembrane helix</keyword>
<sequence length="77" mass="9036">MTTFVILASLLLVLPNHWQDQLMQRFGYERYWIMTPIFLGMLGLVWHAAPPVAPLMAILLITALWLDVRRLSKLRHH</sequence>
<keyword evidence="1" id="KW-0812">Transmembrane</keyword>
<feature type="transmembrane region" description="Helical" evidence="1">
    <location>
        <begin position="43"/>
        <end position="66"/>
    </location>
</feature>
<proteinExistence type="predicted"/>
<dbReference type="EMBL" id="JBHSSC010000009">
    <property type="protein sequence ID" value="MFC6180259.1"/>
    <property type="molecule type" value="Genomic_DNA"/>
</dbReference>
<organism evidence="2 3">
    <name type="scientific">Lactiplantibacillus daowaiensis</name>
    <dbReference type="NCBI Taxonomy" id="2559918"/>
    <lineage>
        <taxon>Bacteria</taxon>
        <taxon>Bacillati</taxon>
        <taxon>Bacillota</taxon>
        <taxon>Bacilli</taxon>
        <taxon>Lactobacillales</taxon>
        <taxon>Lactobacillaceae</taxon>
        <taxon>Lactiplantibacillus</taxon>
    </lineage>
</organism>
<dbReference type="RefSeq" id="WP_137627639.1">
    <property type="nucleotide sequence ID" value="NZ_BJDJ01000003.1"/>
</dbReference>
<dbReference type="Proteomes" id="UP001596282">
    <property type="component" value="Unassembled WGS sequence"/>
</dbReference>
<keyword evidence="3" id="KW-1185">Reference proteome</keyword>
<evidence type="ECO:0000256" key="1">
    <source>
        <dbReference type="SAM" id="Phobius"/>
    </source>
</evidence>
<evidence type="ECO:0000313" key="3">
    <source>
        <dbReference type="Proteomes" id="UP001596282"/>
    </source>
</evidence>
<comment type="caution">
    <text evidence="2">The sequence shown here is derived from an EMBL/GenBank/DDBJ whole genome shotgun (WGS) entry which is preliminary data.</text>
</comment>
<accession>A0ABW1RYJ2</accession>
<keyword evidence="1" id="KW-0472">Membrane</keyword>
<name>A0ABW1RYJ2_9LACO</name>
<reference evidence="3" key="1">
    <citation type="journal article" date="2019" name="Int. J. Syst. Evol. Microbiol.">
        <title>The Global Catalogue of Microorganisms (GCM) 10K type strain sequencing project: providing services to taxonomists for standard genome sequencing and annotation.</title>
        <authorList>
            <consortium name="The Broad Institute Genomics Platform"/>
            <consortium name="The Broad Institute Genome Sequencing Center for Infectious Disease"/>
            <person name="Wu L."/>
            <person name="Ma J."/>
        </authorList>
    </citation>
    <scope>NUCLEOTIDE SEQUENCE [LARGE SCALE GENOMIC DNA]</scope>
    <source>
        <strain evidence="3">CCM 8933</strain>
    </source>
</reference>
<evidence type="ECO:0008006" key="4">
    <source>
        <dbReference type="Google" id="ProtNLM"/>
    </source>
</evidence>
<evidence type="ECO:0000313" key="2">
    <source>
        <dbReference type="EMBL" id="MFC6180259.1"/>
    </source>
</evidence>
<gene>
    <name evidence="2" type="ORF">ACFP5Y_03360</name>
</gene>
<protein>
    <recommendedName>
        <fullName evidence="4">Integral membrane protein</fullName>
    </recommendedName>
</protein>